<sequence>MPKENKPLSTILLKLARRASQVLSLLAVAFTVGMWLFLNFVGYHNPASAFLLFLPAWLWSIPVWLALPLALLFDPKKSGILTLVVGLLYLGPLLGWQGSASPPGDAEHSADVLRVMTYNRGQAQKTSLQPFKLEHQPDVLALQDAGRRLASYQNADGYREFTHVDGVGEFTLLSKHPIVRKDLLIYVQNGDTSRQVPVAARFEIEMATRRVAIYSVHLPTPRPMLESERWGGFLWGILGLPGTDLARKRHSRQAYWDGKLSLATQLAETVAKESLPCIVVGDFNTPSMGTVYRAFVRSLQDSHQVAGSGYGYTFPGVTRNPVAFQQPWLRLDYVFADKRHWKIISHVTEPDRASQHRAVFAQLAFSP</sequence>
<organism evidence="3 4">
    <name type="scientific">Roseimicrobium gellanilyticum</name>
    <dbReference type="NCBI Taxonomy" id="748857"/>
    <lineage>
        <taxon>Bacteria</taxon>
        <taxon>Pseudomonadati</taxon>
        <taxon>Verrucomicrobiota</taxon>
        <taxon>Verrucomicrobiia</taxon>
        <taxon>Verrucomicrobiales</taxon>
        <taxon>Verrucomicrobiaceae</taxon>
        <taxon>Roseimicrobium</taxon>
    </lineage>
</organism>
<dbReference type="OrthoDB" id="195371at2"/>
<dbReference type="InterPro" id="IPR036691">
    <property type="entry name" value="Endo/exonu/phosph_ase_sf"/>
</dbReference>
<name>A0A366HWN9_9BACT</name>
<evidence type="ECO:0000259" key="2">
    <source>
        <dbReference type="Pfam" id="PF03372"/>
    </source>
</evidence>
<dbReference type="Gene3D" id="3.60.10.10">
    <property type="entry name" value="Endonuclease/exonuclease/phosphatase"/>
    <property type="match status" value="1"/>
</dbReference>
<feature type="domain" description="Endonuclease/exonuclease/phosphatase" evidence="2">
    <location>
        <begin position="134"/>
        <end position="356"/>
    </location>
</feature>
<reference evidence="3 4" key="1">
    <citation type="submission" date="2018-06" db="EMBL/GenBank/DDBJ databases">
        <title>Genomic Encyclopedia of Type Strains, Phase IV (KMG-IV): sequencing the most valuable type-strain genomes for metagenomic binning, comparative biology and taxonomic classification.</title>
        <authorList>
            <person name="Goeker M."/>
        </authorList>
    </citation>
    <scope>NUCLEOTIDE SEQUENCE [LARGE SCALE GENOMIC DNA]</scope>
    <source>
        <strain evidence="3 4">DSM 25532</strain>
    </source>
</reference>
<feature type="transmembrane region" description="Helical" evidence="1">
    <location>
        <begin position="21"/>
        <end position="43"/>
    </location>
</feature>
<dbReference type="GO" id="GO:0004527">
    <property type="term" value="F:exonuclease activity"/>
    <property type="evidence" value="ECO:0007669"/>
    <property type="project" value="UniProtKB-KW"/>
</dbReference>
<gene>
    <name evidence="3" type="ORF">DES53_101909</name>
</gene>
<dbReference type="InterPro" id="IPR005135">
    <property type="entry name" value="Endo/exonuclease/phosphatase"/>
</dbReference>
<keyword evidence="3" id="KW-0378">Hydrolase</keyword>
<keyword evidence="1" id="KW-1133">Transmembrane helix</keyword>
<dbReference type="RefSeq" id="WP_113956983.1">
    <property type="nucleotide sequence ID" value="NZ_QNRR01000001.1"/>
</dbReference>
<dbReference type="EMBL" id="QNRR01000001">
    <property type="protein sequence ID" value="RBP48109.1"/>
    <property type="molecule type" value="Genomic_DNA"/>
</dbReference>
<protein>
    <submittedName>
        <fullName evidence="3">Endonuclease/exonuclease/phosphatase family metal-dependent hydrolase</fullName>
    </submittedName>
</protein>
<keyword evidence="1" id="KW-0472">Membrane</keyword>
<feature type="transmembrane region" description="Helical" evidence="1">
    <location>
        <begin position="49"/>
        <end position="73"/>
    </location>
</feature>
<evidence type="ECO:0000256" key="1">
    <source>
        <dbReference type="SAM" id="Phobius"/>
    </source>
</evidence>
<keyword evidence="1" id="KW-0812">Transmembrane</keyword>
<dbReference type="SUPFAM" id="SSF56219">
    <property type="entry name" value="DNase I-like"/>
    <property type="match status" value="1"/>
</dbReference>
<accession>A0A366HWN9</accession>
<comment type="caution">
    <text evidence="3">The sequence shown here is derived from an EMBL/GenBank/DDBJ whole genome shotgun (WGS) entry which is preliminary data.</text>
</comment>
<dbReference type="Pfam" id="PF03372">
    <property type="entry name" value="Exo_endo_phos"/>
    <property type="match status" value="1"/>
</dbReference>
<keyword evidence="4" id="KW-1185">Reference proteome</keyword>
<proteinExistence type="predicted"/>
<dbReference type="GO" id="GO:0004519">
    <property type="term" value="F:endonuclease activity"/>
    <property type="evidence" value="ECO:0007669"/>
    <property type="project" value="UniProtKB-KW"/>
</dbReference>
<feature type="transmembrane region" description="Helical" evidence="1">
    <location>
        <begin position="80"/>
        <end position="98"/>
    </location>
</feature>
<evidence type="ECO:0000313" key="3">
    <source>
        <dbReference type="EMBL" id="RBP48109.1"/>
    </source>
</evidence>
<dbReference type="AlphaFoldDB" id="A0A366HWN9"/>
<evidence type="ECO:0000313" key="4">
    <source>
        <dbReference type="Proteomes" id="UP000253426"/>
    </source>
</evidence>
<keyword evidence="3" id="KW-0255">Endonuclease</keyword>
<keyword evidence="3" id="KW-0269">Exonuclease</keyword>
<dbReference type="Proteomes" id="UP000253426">
    <property type="component" value="Unassembled WGS sequence"/>
</dbReference>
<keyword evidence="3" id="KW-0540">Nuclease</keyword>